<evidence type="ECO:0000313" key="1">
    <source>
        <dbReference type="EMBL" id="KAF5184333.1"/>
    </source>
</evidence>
<gene>
    <name evidence="1" type="ORF">FRX31_026071</name>
</gene>
<sequence>MDFTSQPRKVGFNWYHYRDSYEVMFEPCLKFQVHLMEMLRWYCGNAHHHPIVHRFFLSSYSEVILLICNI</sequence>
<protein>
    <submittedName>
        <fullName evidence="1">Uncharacterized protein</fullName>
    </submittedName>
</protein>
<reference evidence="1 2" key="1">
    <citation type="submission" date="2020-06" db="EMBL/GenBank/DDBJ databases">
        <title>Transcriptomic and genomic resources for Thalictrum thalictroides and T. hernandezii: Facilitating candidate gene discovery in an emerging model plant lineage.</title>
        <authorList>
            <person name="Arias T."/>
            <person name="Riano-Pachon D.M."/>
            <person name="Di Stilio V.S."/>
        </authorList>
    </citation>
    <scope>NUCLEOTIDE SEQUENCE [LARGE SCALE GENOMIC DNA]</scope>
    <source>
        <strain evidence="2">cv. WT478/WT964</strain>
        <tissue evidence="1">Leaves</tissue>
    </source>
</reference>
<proteinExistence type="predicted"/>
<evidence type="ECO:0000313" key="2">
    <source>
        <dbReference type="Proteomes" id="UP000554482"/>
    </source>
</evidence>
<dbReference type="AlphaFoldDB" id="A0A7J6VHF0"/>
<organism evidence="1 2">
    <name type="scientific">Thalictrum thalictroides</name>
    <name type="common">Rue-anemone</name>
    <name type="synonym">Anemone thalictroides</name>
    <dbReference type="NCBI Taxonomy" id="46969"/>
    <lineage>
        <taxon>Eukaryota</taxon>
        <taxon>Viridiplantae</taxon>
        <taxon>Streptophyta</taxon>
        <taxon>Embryophyta</taxon>
        <taxon>Tracheophyta</taxon>
        <taxon>Spermatophyta</taxon>
        <taxon>Magnoliopsida</taxon>
        <taxon>Ranunculales</taxon>
        <taxon>Ranunculaceae</taxon>
        <taxon>Thalictroideae</taxon>
        <taxon>Thalictrum</taxon>
    </lineage>
</organism>
<dbReference type="EMBL" id="JABWDY010032227">
    <property type="protein sequence ID" value="KAF5184333.1"/>
    <property type="molecule type" value="Genomic_DNA"/>
</dbReference>
<accession>A0A7J6VHF0</accession>
<name>A0A7J6VHF0_THATH</name>
<keyword evidence="2" id="KW-1185">Reference proteome</keyword>
<dbReference type="Proteomes" id="UP000554482">
    <property type="component" value="Unassembled WGS sequence"/>
</dbReference>
<comment type="caution">
    <text evidence="1">The sequence shown here is derived from an EMBL/GenBank/DDBJ whole genome shotgun (WGS) entry which is preliminary data.</text>
</comment>